<name>A0A2J5HVK0_9EURO</name>
<reference evidence="3" key="1">
    <citation type="submission" date="2017-12" db="EMBL/GenBank/DDBJ databases">
        <authorList>
            <consortium name="DOE Joint Genome Institute"/>
            <person name="Mondo S.J."/>
            <person name="Kjaerbolling I."/>
            <person name="Vesth T.C."/>
            <person name="Frisvad J.C."/>
            <person name="Nybo J.L."/>
            <person name="Theobald S."/>
            <person name="Kuo A."/>
            <person name="Bowyer P."/>
            <person name="Matsuda Y."/>
            <person name="Lyhne E.K."/>
            <person name="Kogle M.E."/>
            <person name="Clum A."/>
            <person name="Lipzen A."/>
            <person name="Salamov A."/>
            <person name="Ngan C.Y."/>
            <person name="Daum C."/>
            <person name="Chiniquy J."/>
            <person name="Barry K."/>
            <person name="LaButti K."/>
            <person name="Haridas S."/>
            <person name="Simmons B.A."/>
            <person name="Magnuson J.K."/>
            <person name="Mortensen U.H."/>
            <person name="Larsen T.O."/>
            <person name="Grigoriev I.V."/>
            <person name="Baker S.E."/>
            <person name="Andersen M.R."/>
            <person name="Nordberg H.P."/>
            <person name="Cantor M.N."/>
            <person name="Hua S.X."/>
        </authorList>
    </citation>
    <scope>NUCLEOTIDE SEQUENCE [LARGE SCALE GENOMIC DNA]</scope>
    <source>
        <strain evidence="3">IBT 19404</strain>
    </source>
</reference>
<keyword evidence="1" id="KW-0732">Signal</keyword>
<feature type="signal peptide" evidence="1">
    <location>
        <begin position="1"/>
        <end position="22"/>
    </location>
</feature>
<keyword evidence="3" id="KW-1185">Reference proteome</keyword>
<evidence type="ECO:0000313" key="2">
    <source>
        <dbReference type="EMBL" id="PLN81343.1"/>
    </source>
</evidence>
<proteinExistence type="predicted"/>
<evidence type="ECO:0000256" key="1">
    <source>
        <dbReference type="SAM" id="SignalP"/>
    </source>
</evidence>
<dbReference type="AlphaFoldDB" id="A0A2J5HVK0"/>
<evidence type="ECO:0008006" key="4">
    <source>
        <dbReference type="Google" id="ProtNLM"/>
    </source>
</evidence>
<dbReference type="EMBL" id="KZ559538">
    <property type="protein sequence ID" value="PLN81343.1"/>
    <property type="molecule type" value="Genomic_DNA"/>
</dbReference>
<dbReference type="Proteomes" id="UP000235023">
    <property type="component" value="Unassembled WGS sequence"/>
</dbReference>
<sequence>MGGLVFVLTACLLVVGTDYANGRERNLDRRHVWIPRGSSALQPPIFLFANRFESGLGMRRYVLLCGAARSEDHQPYISSRSVG</sequence>
<protein>
    <recommendedName>
        <fullName evidence="4">Secreted protein</fullName>
    </recommendedName>
</protein>
<feature type="chain" id="PRO_5014468489" description="Secreted protein" evidence="1">
    <location>
        <begin position="23"/>
        <end position="83"/>
    </location>
</feature>
<accession>A0A2J5HVK0</accession>
<gene>
    <name evidence="2" type="ORF">BDW42DRAFT_99655</name>
</gene>
<organism evidence="2 3">
    <name type="scientific">Aspergillus taichungensis</name>
    <dbReference type="NCBI Taxonomy" id="482145"/>
    <lineage>
        <taxon>Eukaryota</taxon>
        <taxon>Fungi</taxon>
        <taxon>Dikarya</taxon>
        <taxon>Ascomycota</taxon>
        <taxon>Pezizomycotina</taxon>
        <taxon>Eurotiomycetes</taxon>
        <taxon>Eurotiomycetidae</taxon>
        <taxon>Eurotiales</taxon>
        <taxon>Aspergillaceae</taxon>
        <taxon>Aspergillus</taxon>
        <taxon>Aspergillus subgen. Circumdati</taxon>
    </lineage>
</organism>
<evidence type="ECO:0000313" key="3">
    <source>
        <dbReference type="Proteomes" id="UP000235023"/>
    </source>
</evidence>